<evidence type="ECO:0000256" key="2">
    <source>
        <dbReference type="ARBA" id="ARBA00022679"/>
    </source>
</evidence>
<comment type="similarity">
    <text evidence="1 4">Belongs to the glycerate kinase type-1 family.</text>
</comment>
<keyword evidence="2 4" id="KW-0808">Transferase</keyword>
<dbReference type="InterPro" id="IPR036129">
    <property type="entry name" value="Glycerate_kinase_sf"/>
</dbReference>
<proteinExistence type="inferred from homology"/>
<dbReference type="Gene3D" id="3.40.50.10350">
    <property type="entry name" value="Glycerate kinase, domain 1"/>
    <property type="match status" value="1"/>
</dbReference>
<evidence type="ECO:0000313" key="6">
    <source>
        <dbReference type="Proteomes" id="UP000002875"/>
    </source>
</evidence>
<dbReference type="PANTHER" id="PTHR21599">
    <property type="entry name" value="GLYCERATE KINASE"/>
    <property type="match status" value="1"/>
</dbReference>
<dbReference type="InterPro" id="IPR004381">
    <property type="entry name" value="Glycerate_kinase"/>
</dbReference>
<dbReference type="PIRSF" id="PIRSF006078">
    <property type="entry name" value="GlxK"/>
    <property type="match status" value="1"/>
</dbReference>
<sequence>MKILLAPDKFRGSLDATQVCEAMSAGIRMVSPTIEIVKLPMADGGEGTLDLLLWYSKGKKFNTEVKDPLGRPVNAEYGISADGETAFIEMATASGLRLLSSNERNPLLTSTYGTGELIKKAIEVGVKNIILGIGGSATTDAGVGMASALGWKFLDENDQELEPIGQNLVKIQRIIAPDSATQLPNITVACDVTNPLYGKNGAAYIYGHQKGADEHAVSLLDKGLENLSNIFERDFNQNLSEIAGAGAAGGLGFGAMAFVGAELREGVKLLMDFCDFNQNLQGVDLIITGEGKIDNQTLQGKLIKGITDRANEAQIRVAAICGTLEVSPQELQTIGIQYATSILNRPMDLADALKYGYEGVQNATFYLVNLLHYSK</sequence>
<keyword evidence="3 4" id="KW-0418">Kinase</keyword>
<dbReference type="Pfam" id="PF02595">
    <property type="entry name" value="Gly_kinase"/>
    <property type="match status" value="1"/>
</dbReference>
<protein>
    <submittedName>
        <fullName evidence="5">Glycerate kinase</fullName>
    </submittedName>
</protein>
<dbReference type="SUPFAM" id="SSF110738">
    <property type="entry name" value="Glycerate kinase I"/>
    <property type="match status" value="1"/>
</dbReference>
<gene>
    <name evidence="5" type="ordered locus">Emtol_4316</name>
</gene>
<evidence type="ECO:0000256" key="3">
    <source>
        <dbReference type="ARBA" id="ARBA00022777"/>
    </source>
</evidence>
<dbReference type="RefSeq" id="WP_015031127.1">
    <property type="nucleotide sequence ID" value="NC_018748.1"/>
</dbReference>
<dbReference type="InterPro" id="IPR018197">
    <property type="entry name" value="Glycerate_kinase_RE-like"/>
</dbReference>
<dbReference type="PANTHER" id="PTHR21599:SF0">
    <property type="entry name" value="GLYCERATE KINASE"/>
    <property type="match status" value="1"/>
</dbReference>
<dbReference type="Proteomes" id="UP000002875">
    <property type="component" value="Chromosome"/>
</dbReference>
<evidence type="ECO:0000313" key="5">
    <source>
        <dbReference type="EMBL" id="AFK05439.1"/>
    </source>
</evidence>
<evidence type="ECO:0000256" key="4">
    <source>
        <dbReference type="PIRNR" id="PIRNR006078"/>
    </source>
</evidence>
<dbReference type="Gene3D" id="3.90.1510.10">
    <property type="entry name" value="Glycerate kinase, domain 2"/>
    <property type="match status" value="1"/>
</dbReference>
<reference evidence="5 6" key="1">
    <citation type="submission" date="2011-07" db="EMBL/GenBank/DDBJ databases">
        <title>The complete genome of chromosome of Emticicia oligotrophica DSM 17448.</title>
        <authorList>
            <consortium name="US DOE Joint Genome Institute (JGI-PGF)"/>
            <person name="Lucas S."/>
            <person name="Han J."/>
            <person name="Lapidus A."/>
            <person name="Bruce D."/>
            <person name="Goodwin L."/>
            <person name="Pitluck S."/>
            <person name="Peters L."/>
            <person name="Kyrpides N."/>
            <person name="Mavromatis K."/>
            <person name="Ivanova N."/>
            <person name="Ovchinnikova G."/>
            <person name="Teshima H."/>
            <person name="Detter J.C."/>
            <person name="Tapia R."/>
            <person name="Han C."/>
            <person name="Land M."/>
            <person name="Hauser L."/>
            <person name="Markowitz V."/>
            <person name="Cheng J.-F."/>
            <person name="Hugenholtz P."/>
            <person name="Woyke T."/>
            <person name="Wu D."/>
            <person name="Tindall B."/>
            <person name="Pomrenke H."/>
            <person name="Brambilla E."/>
            <person name="Klenk H.-P."/>
            <person name="Eisen J.A."/>
        </authorList>
    </citation>
    <scope>NUCLEOTIDE SEQUENCE [LARGE SCALE GENOMIC DNA]</scope>
    <source>
        <strain evidence="5 6">DSM 17448</strain>
    </source>
</reference>
<name>A0ABM5N7C3_EMTOG</name>
<evidence type="ECO:0000256" key="1">
    <source>
        <dbReference type="ARBA" id="ARBA00006284"/>
    </source>
</evidence>
<dbReference type="InterPro" id="IPR018193">
    <property type="entry name" value="Glyc_kinase_flavodox-like_fold"/>
</dbReference>
<dbReference type="NCBIfam" id="TIGR00045">
    <property type="entry name" value="glycerate kinase"/>
    <property type="match status" value="1"/>
</dbReference>
<dbReference type="GO" id="GO:0016301">
    <property type="term" value="F:kinase activity"/>
    <property type="evidence" value="ECO:0007669"/>
    <property type="project" value="UniProtKB-KW"/>
</dbReference>
<accession>A0ABM5N7C3</accession>
<keyword evidence="6" id="KW-1185">Reference proteome</keyword>
<organism evidence="5 6">
    <name type="scientific">Emticicia oligotrophica (strain DSM 17448 / CIP 109782 / MTCC 6937 / GPTSA100-15)</name>
    <dbReference type="NCBI Taxonomy" id="929562"/>
    <lineage>
        <taxon>Bacteria</taxon>
        <taxon>Pseudomonadati</taxon>
        <taxon>Bacteroidota</taxon>
        <taxon>Cytophagia</taxon>
        <taxon>Cytophagales</taxon>
        <taxon>Leadbetterellaceae</taxon>
        <taxon>Emticicia</taxon>
    </lineage>
</organism>
<dbReference type="EMBL" id="CP002961">
    <property type="protein sequence ID" value="AFK05439.1"/>
    <property type="molecule type" value="Genomic_DNA"/>
</dbReference>